<feature type="domain" description="HTH merR-type" evidence="3">
    <location>
        <begin position="1"/>
        <end position="70"/>
    </location>
</feature>
<dbReference type="CDD" id="cd01109">
    <property type="entry name" value="HTH_YyaN"/>
    <property type="match status" value="1"/>
</dbReference>
<dbReference type="OrthoDB" id="9811174at2"/>
<evidence type="ECO:0000313" key="5">
    <source>
        <dbReference type="Proteomes" id="UP000035553"/>
    </source>
</evidence>
<dbReference type="GO" id="GO:0003700">
    <property type="term" value="F:DNA-binding transcription factor activity"/>
    <property type="evidence" value="ECO:0007669"/>
    <property type="project" value="InterPro"/>
</dbReference>
<dbReference type="SUPFAM" id="SSF46955">
    <property type="entry name" value="Putative DNA-binding domain"/>
    <property type="match status" value="1"/>
</dbReference>
<dbReference type="STRING" id="1069536.SINU_05270"/>
<evidence type="ECO:0000313" key="4">
    <source>
        <dbReference type="EMBL" id="KLI02934.1"/>
    </source>
</evidence>
<dbReference type="InterPro" id="IPR000551">
    <property type="entry name" value="MerR-type_HTH_dom"/>
</dbReference>
<gene>
    <name evidence="4" type="ORF">SINU_05270</name>
</gene>
<dbReference type="Proteomes" id="UP000035553">
    <property type="component" value="Unassembled WGS sequence"/>
</dbReference>
<evidence type="ECO:0000259" key="3">
    <source>
        <dbReference type="PROSITE" id="PS50937"/>
    </source>
</evidence>
<dbReference type="SMART" id="SM00422">
    <property type="entry name" value="HTH_MERR"/>
    <property type="match status" value="1"/>
</dbReference>
<dbReference type="RefSeq" id="WP_010024352.1">
    <property type="nucleotide sequence ID" value="NZ_AFVQ02000066.1"/>
</dbReference>
<dbReference type="PROSITE" id="PS00552">
    <property type="entry name" value="HTH_MERR_1"/>
    <property type="match status" value="1"/>
</dbReference>
<dbReference type="Pfam" id="PF13411">
    <property type="entry name" value="MerR_1"/>
    <property type="match status" value="1"/>
</dbReference>
<dbReference type="PROSITE" id="PS50937">
    <property type="entry name" value="HTH_MERR_2"/>
    <property type="match status" value="1"/>
</dbReference>
<evidence type="ECO:0000256" key="1">
    <source>
        <dbReference type="ARBA" id="ARBA00023125"/>
    </source>
</evidence>
<organism evidence="4 5">
    <name type="scientific">Sporolactobacillus inulinus CASD</name>
    <dbReference type="NCBI Taxonomy" id="1069536"/>
    <lineage>
        <taxon>Bacteria</taxon>
        <taxon>Bacillati</taxon>
        <taxon>Bacillota</taxon>
        <taxon>Bacilli</taxon>
        <taxon>Bacillales</taxon>
        <taxon>Sporolactobacillaceae</taxon>
        <taxon>Sporolactobacillus</taxon>
    </lineage>
</organism>
<keyword evidence="1" id="KW-0238">DNA-binding</keyword>
<keyword evidence="5" id="KW-1185">Reference proteome</keyword>
<reference evidence="4 5" key="1">
    <citation type="journal article" date="2011" name="J. Bacteriol.">
        <title>Draft genome sequence of Sporolactobacillus inulinus strain CASD, an efficient D-lactic acid-producing bacterium with high-concentration lactate tolerance capability.</title>
        <authorList>
            <person name="Yu B."/>
            <person name="Su F."/>
            <person name="Wang L."/>
            <person name="Xu K."/>
            <person name="Zhao B."/>
            <person name="Xu P."/>
        </authorList>
    </citation>
    <scope>NUCLEOTIDE SEQUENCE [LARGE SCALE GENOMIC DNA]</scope>
    <source>
        <strain evidence="4 5">CASD</strain>
    </source>
</reference>
<dbReference type="AlphaFoldDB" id="A0A0U1QQ54"/>
<protein>
    <submittedName>
        <fullName evidence="4">MerR family transcriptional regulator</fullName>
    </submittedName>
</protein>
<dbReference type="PANTHER" id="PTHR30204:SF98">
    <property type="entry name" value="HTH-TYPE TRANSCRIPTIONAL REGULATOR ADHR"/>
    <property type="match status" value="1"/>
</dbReference>
<sequence>MYFSIGDFSKLTGLSIDTLRYYEKENLIRPERNKHNQRQYTEKDKTWIDFILRLKETAMPLREIQNYAKLRYAGDQTMKERLDMLHMHRESVLEKKKQLENNLKHLDQKIEIYEKANRSK</sequence>
<dbReference type="Gene3D" id="1.10.1660.10">
    <property type="match status" value="1"/>
</dbReference>
<comment type="caution">
    <text evidence="4">The sequence shown here is derived from an EMBL/GenBank/DDBJ whole genome shotgun (WGS) entry which is preliminary data.</text>
</comment>
<proteinExistence type="predicted"/>
<dbReference type="PANTHER" id="PTHR30204">
    <property type="entry name" value="REDOX-CYCLING DRUG-SENSING TRANSCRIPTIONAL ACTIVATOR SOXR"/>
    <property type="match status" value="1"/>
</dbReference>
<evidence type="ECO:0000256" key="2">
    <source>
        <dbReference type="SAM" id="Coils"/>
    </source>
</evidence>
<dbReference type="PRINTS" id="PR00040">
    <property type="entry name" value="HTHMERR"/>
</dbReference>
<keyword evidence="2" id="KW-0175">Coiled coil</keyword>
<dbReference type="GO" id="GO:0003677">
    <property type="term" value="F:DNA binding"/>
    <property type="evidence" value="ECO:0007669"/>
    <property type="project" value="UniProtKB-KW"/>
</dbReference>
<accession>A0A0U1QQ54</accession>
<feature type="coiled-coil region" evidence="2">
    <location>
        <begin position="82"/>
        <end position="116"/>
    </location>
</feature>
<name>A0A0U1QQ54_9BACL</name>
<dbReference type="InterPro" id="IPR047057">
    <property type="entry name" value="MerR_fam"/>
</dbReference>
<dbReference type="EMBL" id="AFVQ02000066">
    <property type="protein sequence ID" value="KLI02934.1"/>
    <property type="molecule type" value="Genomic_DNA"/>
</dbReference>
<dbReference type="InterPro" id="IPR009061">
    <property type="entry name" value="DNA-bd_dom_put_sf"/>
</dbReference>